<accession>A0A6H9UXT6</accession>
<keyword evidence="1" id="KW-1133">Transmembrane helix</keyword>
<feature type="transmembrane region" description="Helical" evidence="1">
    <location>
        <begin position="55"/>
        <end position="72"/>
    </location>
</feature>
<proteinExistence type="predicted"/>
<organism evidence="2 3">
    <name type="scientific">Streptomyces luteolifulvus</name>
    <dbReference type="NCBI Taxonomy" id="2615112"/>
    <lineage>
        <taxon>Bacteria</taxon>
        <taxon>Bacillati</taxon>
        <taxon>Actinomycetota</taxon>
        <taxon>Actinomycetes</taxon>
        <taxon>Kitasatosporales</taxon>
        <taxon>Streptomycetaceae</taxon>
        <taxon>Streptomyces</taxon>
    </lineage>
</organism>
<keyword evidence="3" id="KW-1185">Reference proteome</keyword>
<evidence type="ECO:0000313" key="2">
    <source>
        <dbReference type="EMBL" id="KAB1145411.1"/>
    </source>
</evidence>
<comment type="caution">
    <text evidence="2">The sequence shown here is derived from an EMBL/GenBank/DDBJ whole genome shotgun (WGS) entry which is preliminary data.</text>
</comment>
<gene>
    <name evidence="2" type="ORF">F7R91_19805</name>
</gene>
<feature type="transmembrane region" description="Helical" evidence="1">
    <location>
        <begin position="193"/>
        <end position="216"/>
    </location>
</feature>
<dbReference type="EMBL" id="VZRB01000012">
    <property type="protein sequence ID" value="KAB1145411.1"/>
    <property type="molecule type" value="Genomic_DNA"/>
</dbReference>
<feature type="transmembrane region" description="Helical" evidence="1">
    <location>
        <begin position="12"/>
        <end position="35"/>
    </location>
</feature>
<dbReference type="Proteomes" id="UP000442707">
    <property type="component" value="Unassembled WGS sequence"/>
</dbReference>
<evidence type="ECO:0000256" key="1">
    <source>
        <dbReference type="SAM" id="Phobius"/>
    </source>
</evidence>
<feature type="transmembrane region" description="Helical" evidence="1">
    <location>
        <begin position="222"/>
        <end position="239"/>
    </location>
</feature>
<protein>
    <submittedName>
        <fullName evidence="2">Uncharacterized protein</fullName>
    </submittedName>
</protein>
<keyword evidence="1" id="KW-0812">Transmembrane</keyword>
<sequence>MIDIAKGVLAGGWALLVGWLLPTAINVTLFIVLVIPSLQGKDYSAKAIEDAAGDAWLIIGVVIMAGLLLNALQTPLYRILEGYMFWPQWMHDLGRWLQGKRMGRLDKKITKLQTAINAGKSRSLRLAIIEERRALYPVDKNQVAPTRLGNSIRQFEEYSFNRYELDTQTLWYEISAVAPKEVSRQGDVARGAVDLFVCLLFGHILVSLAALGAALSGARNGGILWVTFAGLVVLARVWYQVACVSAAEWSATQQALANLGRRPLAKALGLELPEDILEERRMWRRVTLFVQDAYVEGRHDFSEFRGGMENIDEVEEVRISGAGLRKVRSGKIKKGS</sequence>
<keyword evidence="1" id="KW-0472">Membrane</keyword>
<evidence type="ECO:0000313" key="3">
    <source>
        <dbReference type="Proteomes" id="UP000442707"/>
    </source>
</evidence>
<name>A0A6H9UXT6_9ACTN</name>
<reference evidence="2 3" key="1">
    <citation type="submission" date="2019-09" db="EMBL/GenBank/DDBJ databases">
        <title>Screening of Novel Bioactive Compounds from Soil-Associated.</title>
        <authorList>
            <person name="Zhao S."/>
        </authorList>
    </citation>
    <scope>NUCLEOTIDE SEQUENCE [LARGE SCALE GENOMIC DNA]</scope>
    <source>
        <strain evidence="2 3">HIT-DPA4</strain>
    </source>
</reference>
<dbReference type="RefSeq" id="WP_150950391.1">
    <property type="nucleotide sequence ID" value="NZ_VZRB01000012.1"/>
</dbReference>
<dbReference type="AlphaFoldDB" id="A0A6H9UXT6"/>